<protein>
    <submittedName>
        <fullName evidence="1">Uncharacterized protein</fullName>
    </submittedName>
</protein>
<evidence type="ECO:0000313" key="1">
    <source>
        <dbReference type="EMBL" id="GGB64388.1"/>
    </source>
</evidence>
<accession>A0ABQ1JDC8</accession>
<keyword evidence="2" id="KW-1185">Reference proteome</keyword>
<dbReference type="RefSeq" id="WP_188619201.1">
    <property type="nucleotide sequence ID" value="NZ_BMJE01000001.1"/>
</dbReference>
<organism evidence="1 2">
    <name type="scientific">Flavobacterium suaedae</name>
    <dbReference type="NCBI Taxonomy" id="1767027"/>
    <lineage>
        <taxon>Bacteria</taxon>
        <taxon>Pseudomonadati</taxon>
        <taxon>Bacteroidota</taxon>
        <taxon>Flavobacteriia</taxon>
        <taxon>Flavobacteriales</taxon>
        <taxon>Flavobacteriaceae</taxon>
        <taxon>Flavobacterium</taxon>
    </lineage>
</organism>
<name>A0ABQ1JDC8_9FLAO</name>
<reference evidence="2" key="1">
    <citation type="journal article" date="2019" name="Int. J. Syst. Evol. Microbiol.">
        <title>The Global Catalogue of Microorganisms (GCM) 10K type strain sequencing project: providing services to taxonomists for standard genome sequencing and annotation.</title>
        <authorList>
            <consortium name="The Broad Institute Genomics Platform"/>
            <consortium name="The Broad Institute Genome Sequencing Center for Infectious Disease"/>
            <person name="Wu L."/>
            <person name="Ma J."/>
        </authorList>
    </citation>
    <scope>NUCLEOTIDE SEQUENCE [LARGE SCALE GENOMIC DNA]</scope>
    <source>
        <strain evidence="2">CGMCC 1.15461</strain>
    </source>
</reference>
<evidence type="ECO:0000313" key="2">
    <source>
        <dbReference type="Proteomes" id="UP000615760"/>
    </source>
</evidence>
<dbReference type="EMBL" id="BMJE01000001">
    <property type="protein sequence ID" value="GGB64388.1"/>
    <property type="molecule type" value="Genomic_DNA"/>
</dbReference>
<proteinExistence type="predicted"/>
<comment type="caution">
    <text evidence="1">The sequence shown here is derived from an EMBL/GenBank/DDBJ whole genome shotgun (WGS) entry which is preliminary data.</text>
</comment>
<gene>
    <name evidence="1" type="ORF">GCM10007424_00340</name>
</gene>
<dbReference type="Proteomes" id="UP000615760">
    <property type="component" value="Unassembled WGS sequence"/>
</dbReference>
<sequence length="85" mass="9868">MNTTICLRIRKELDPATEKIIIRLKGSLIARNFTDIIYFDDDDDEQEYYIHHFTVETARKKEAADYIAGCIQEGNLSDIVMLVEN</sequence>